<gene>
    <name evidence="2" type="ORF">AMTR_s00017p00247960</name>
</gene>
<reference evidence="3" key="1">
    <citation type="journal article" date="2013" name="Science">
        <title>The Amborella genome and the evolution of flowering plants.</title>
        <authorList>
            <consortium name="Amborella Genome Project"/>
        </authorList>
    </citation>
    <scope>NUCLEOTIDE SEQUENCE [LARGE SCALE GENOMIC DNA]</scope>
</reference>
<organism evidence="2 3">
    <name type="scientific">Amborella trichopoda</name>
    <dbReference type="NCBI Taxonomy" id="13333"/>
    <lineage>
        <taxon>Eukaryota</taxon>
        <taxon>Viridiplantae</taxon>
        <taxon>Streptophyta</taxon>
        <taxon>Embryophyta</taxon>
        <taxon>Tracheophyta</taxon>
        <taxon>Spermatophyta</taxon>
        <taxon>Magnoliopsida</taxon>
        <taxon>Amborellales</taxon>
        <taxon>Amborellaceae</taxon>
        <taxon>Amborella</taxon>
    </lineage>
</organism>
<keyword evidence="3" id="KW-1185">Reference proteome</keyword>
<feature type="transmembrane region" description="Helical" evidence="1">
    <location>
        <begin position="94"/>
        <end position="116"/>
    </location>
</feature>
<dbReference type="EMBL" id="KI393256">
    <property type="protein sequence ID" value="ERN08761.1"/>
    <property type="molecule type" value="Genomic_DNA"/>
</dbReference>
<dbReference type="Proteomes" id="UP000017836">
    <property type="component" value="Unassembled WGS sequence"/>
</dbReference>
<dbReference type="Gramene" id="ERN08761">
    <property type="protein sequence ID" value="ERN08761"/>
    <property type="gene ID" value="AMTR_s00017p00247960"/>
</dbReference>
<proteinExistence type="predicted"/>
<sequence length="130" mass="14082">MTKNIDEYNGGLGDDDNGVKGLAGSPLCASMQDRTINWGSFLTNSYSAITLCMRVLIRTRMAYQFLLACGLVLVDNLLLHALNNSATLINNSAIVSLLRISGSVIFAASHKLVVYIGARMGRSLLRCPLF</sequence>
<evidence type="ECO:0000313" key="2">
    <source>
        <dbReference type="EMBL" id="ERN08761.1"/>
    </source>
</evidence>
<evidence type="ECO:0000256" key="1">
    <source>
        <dbReference type="SAM" id="Phobius"/>
    </source>
</evidence>
<evidence type="ECO:0000313" key="3">
    <source>
        <dbReference type="Proteomes" id="UP000017836"/>
    </source>
</evidence>
<keyword evidence="1" id="KW-0812">Transmembrane</keyword>
<keyword evidence="1" id="KW-1133">Transmembrane helix</keyword>
<protein>
    <submittedName>
        <fullName evidence="2">Uncharacterized protein</fullName>
    </submittedName>
</protein>
<accession>W1PM53</accession>
<dbReference type="HOGENOM" id="CLU_1940941_0_0_1"/>
<keyword evidence="1" id="KW-0472">Membrane</keyword>
<name>W1PM53_AMBTC</name>
<feature type="transmembrane region" description="Helical" evidence="1">
    <location>
        <begin position="63"/>
        <end position="82"/>
    </location>
</feature>
<dbReference type="AlphaFoldDB" id="W1PM53"/>